<evidence type="ECO:0000256" key="1">
    <source>
        <dbReference type="SAM" id="Phobius"/>
    </source>
</evidence>
<organism evidence="2 3">
    <name type="scientific">Defluviitoga tunisiensis</name>
    <dbReference type="NCBI Taxonomy" id="1006576"/>
    <lineage>
        <taxon>Bacteria</taxon>
        <taxon>Thermotogati</taxon>
        <taxon>Thermotogota</taxon>
        <taxon>Thermotogae</taxon>
        <taxon>Petrotogales</taxon>
        <taxon>Petrotogaceae</taxon>
        <taxon>Defluviitoga</taxon>
    </lineage>
</organism>
<dbReference type="SUPFAM" id="SSF53649">
    <property type="entry name" value="Alkaline phosphatase-like"/>
    <property type="match status" value="1"/>
</dbReference>
<evidence type="ECO:0000313" key="3">
    <source>
        <dbReference type="Proteomes" id="UP000032809"/>
    </source>
</evidence>
<dbReference type="Pfam" id="PF01663">
    <property type="entry name" value="Phosphodiest"/>
    <property type="match status" value="1"/>
</dbReference>
<dbReference type="PANTHER" id="PTHR10151">
    <property type="entry name" value="ECTONUCLEOTIDE PYROPHOSPHATASE/PHOSPHODIESTERASE"/>
    <property type="match status" value="1"/>
</dbReference>
<dbReference type="RefSeq" id="WP_045087439.1">
    <property type="nucleotide sequence ID" value="NZ_LN824141.1"/>
</dbReference>
<evidence type="ECO:0000313" key="2">
    <source>
        <dbReference type="EMBL" id="CEP77887.1"/>
    </source>
</evidence>
<dbReference type="InterPro" id="IPR017850">
    <property type="entry name" value="Alkaline_phosphatase_core_sf"/>
</dbReference>
<accession>A0A0C7NPQ9</accession>
<dbReference type="Gene3D" id="3.40.720.10">
    <property type="entry name" value="Alkaline Phosphatase, subunit A"/>
    <property type="match status" value="1"/>
</dbReference>
<dbReference type="AlphaFoldDB" id="A0A0C7NPQ9"/>
<dbReference type="STRING" id="1006576.DTL3_0568"/>
<keyword evidence="1" id="KW-0472">Membrane</keyword>
<keyword evidence="3" id="KW-1185">Reference proteome</keyword>
<keyword evidence="1" id="KW-0812">Transmembrane</keyword>
<proteinExistence type="predicted"/>
<dbReference type="InterPro" id="IPR002591">
    <property type="entry name" value="Phosphodiest/P_Trfase"/>
</dbReference>
<dbReference type="KEGG" id="dtn:DTL3_0568"/>
<dbReference type="PANTHER" id="PTHR10151:SF120">
    <property type="entry name" value="BIS(5'-ADENOSYL)-TRIPHOSPHATASE"/>
    <property type="match status" value="1"/>
</dbReference>
<dbReference type="GO" id="GO:0016787">
    <property type="term" value="F:hydrolase activity"/>
    <property type="evidence" value="ECO:0007669"/>
    <property type="project" value="UniProtKB-ARBA"/>
</dbReference>
<feature type="transmembrane region" description="Helical" evidence="1">
    <location>
        <begin position="9"/>
        <end position="29"/>
    </location>
</feature>
<dbReference type="Proteomes" id="UP000032809">
    <property type="component" value="Chromosome I"/>
</dbReference>
<sequence>MKKTYSNKILFYSLLFVFIFSNVICYGALTKGQIESEEKGYFIYIIWDAFRYDYYEWANSGQYPGTPALNELIENGVLFTDASTGIPSITNPMQAVLVTGAYPRTTGNIYRYFDKEDQIVKQTRRDNSAETLAEAASKQGLKVASVQQFMVQDRGTSYEDPSHLYIQPSGSFQKRVDESIKILKGQPVVTQGDTEVVFEGIPDIMFIYSDDLDTVGHNEKPSYGYYDSIPADREEERIERCVEVLIQMDSELARLIDTLKEIGIYEKTSFVIAADHGMTPYSGTSSLNDLIEILENCLEALGHRVNNDTVVFLAKDQAANEANKIVIVSVGLQAQIYLNWDFTQEEYDFIVNELKSSLYSEFIGGVLTFDELQARGSHPKTGDMLVWPKPPHHFKDSKTNYKAPGGHDTIDESSQHVFLLMSGAGFKKGTTINKKVYNWDIVPTISKVLKIEPPENADGKVVIEAIQ</sequence>
<dbReference type="HOGENOM" id="CLU_660392_0_0_0"/>
<keyword evidence="1" id="KW-1133">Transmembrane helix</keyword>
<evidence type="ECO:0008006" key="4">
    <source>
        <dbReference type="Google" id="ProtNLM"/>
    </source>
</evidence>
<gene>
    <name evidence="2" type="ORF">DTL3_0568</name>
</gene>
<protein>
    <recommendedName>
        <fullName evidence="4">Type I phosphodiesterase/nucleotide pyrophosphatase</fullName>
    </recommendedName>
</protein>
<name>A0A0C7NPQ9_DEFTU</name>
<reference evidence="3" key="1">
    <citation type="submission" date="2014-11" db="EMBL/GenBank/DDBJ databases">
        <authorList>
            <person name="Wibberg D."/>
        </authorList>
    </citation>
    <scope>NUCLEOTIDE SEQUENCE [LARGE SCALE GENOMIC DNA]</scope>
    <source>
        <strain evidence="3">L3</strain>
    </source>
</reference>
<dbReference type="EMBL" id="LN824141">
    <property type="protein sequence ID" value="CEP77887.1"/>
    <property type="molecule type" value="Genomic_DNA"/>
</dbReference>